<gene>
    <name evidence="1" type="ORF">NOO_LOCUS7818</name>
</gene>
<keyword evidence="2" id="KW-1185">Reference proteome</keyword>
<reference evidence="1 2" key="2">
    <citation type="submission" date="2018-08" db="EMBL/GenBank/DDBJ databases">
        <authorList>
            <person name="Laetsch R D."/>
            <person name="Stevens L."/>
            <person name="Kumar S."/>
            <person name="Blaxter L. M."/>
        </authorList>
    </citation>
    <scope>NUCLEOTIDE SEQUENCE [LARGE SCALE GENOMIC DNA]</scope>
</reference>
<evidence type="ECO:0000313" key="3">
    <source>
        <dbReference type="WBParaSite" id="nOo.2.0.1.t07818-RA"/>
    </source>
</evidence>
<proteinExistence type="predicted"/>
<evidence type="ECO:0000313" key="1">
    <source>
        <dbReference type="EMBL" id="VDK87364.1"/>
    </source>
</evidence>
<dbReference type="EMBL" id="UYRW01002958">
    <property type="protein sequence ID" value="VDK87364.1"/>
    <property type="molecule type" value="Genomic_DNA"/>
</dbReference>
<reference evidence="3" key="1">
    <citation type="submission" date="2016-06" db="UniProtKB">
        <authorList>
            <consortium name="WormBaseParasite"/>
        </authorList>
    </citation>
    <scope>IDENTIFICATION</scope>
</reference>
<organism evidence="3">
    <name type="scientific">Onchocerca ochengi</name>
    <name type="common">Filarial nematode worm</name>
    <dbReference type="NCBI Taxonomy" id="42157"/>
    <lineage>
        <taxon>Eukaryota</taxon>
        <taxon>Metazoa</taxon>
        <taxon>Ecdysozoa</taxon>
        <taxon>Nematoda</taxon>
        <taxon>Chromadorea</taxon>
        <taxon>Rhabditida</taxon>
        <taxon>Spirurina</taxon>
        <taxon>Spiruromorpha</taxon>
        <taxon>Filarioidea</taxon>
        <taxon>Onchocercidae</taxon>
        <taxon>Onchocerca</taxon>
    </lineage>
</organism>
<accession>A0A182EI89</accession>
<dbReference type="WBParaSite" id="nOo.2.0.1.t07818-RA">
    <property type="protein sequence ID" value="nOo.2.0.1.t07818-RA"/>
    <property type="gene ID" value="nOo.2.0.1.g07818"/>
</dbReference>
<dbReference type="AlphaFoldDB" id="A0A182EI89"/>
<protein>
    <submittedName>
        <fullName evidence="3">TBP-binding domain-containing protein</fullName>
    </submittedName>
</protein>
<name>A0A182EI89_ONCOC</name>
<dbReference type="Proteomes" id="UP000271087">
    <property type="component" value="Unassembled WGS sequence"/>
</dbReference>
<evidence type="ECO:0000313" key="2">
    <source>
        <dbReference type="Proteomes" id="UP000271087"/>
    </source>
</evidence>
<sequence>MDEFVDAIDLYEDEDDVYDNIQFVVDGNNDDFDDDMDDHLHELGLMLNSTLASDYDGATAARLNAHF</sequence>